<dbReference type="VEuPathDB" id="VectorBase:HLOH_054895"/>
<keyword evidence="3" id="KW-1185">Reference proteome</keyword>
<name>A0A9J6GU53_HAELO</name>
<dbReference type="AlphaFoldDB" id="A0A9J6GU53"/>
<feature type="region of interest" description="Disordered" evidence="1">
    <location>
        <begin position="163"/>
        <end position="188"/>
    </location>
</feature>
<sequence>MQENTLLRVNMQKLVAENASMMSAIQKLMAEIESLKQRVTANAANTVEMTEQPVPVVEDEEDISDDAPVNDRPAPKKRAVPESSFKQQIRDAIHELRAPVQESKTEIQILKAESARHPRKPTQRTTDMAADPPKLMVWQWNCRGFRNKKASVEQFIKSRRKTPDAIIPQELMDDARTLPGYKSHASAR</sequence>
<protein>
    <submittedName>
        <fullName evidence="2">Uncharacterized protein</fullName>
    </submittedName>
</protein>
<organism evidence="2 3">
    <name type="scientific">Haemaphysalis longicornis</name>
    <name type="common">Bush tick</name>
    <dbReference type="NCBI Taxonomy" id="44386"/>
    <lineage>
        <taxon>Eukaryota</taxon>
        <taxon>Metazoa</taxon>
        <taxon>Ecdysozoa</taxon>
        <taxon>Arthropoda</taxon>
        <taxon>Chelicerata</taxon>
        <taxon>Arachnida</taxon>
        <taxon>Acari</taxon>
        <taxon>Parasitiformes</taxon>
        <taxon>Ixodida</taxon>
        <taxon>Ixodoidea</taxon>
        <taxon>Ixodidae</taxon>
        <taxon>Haemaphysalinae</taxon>
        <taxon>Haemaphysalis</taxon>
    </lineage>
</organism>
<dbReference type="Proteomes" id="UP000821853">
    <property type="component" value="Chromosome 9"/>
</dbReference>
<comment type="caution">
    <text evidence="2">The sequence shown here is derived from an EMBL/GenBank/DDBJ whole genome shotgun (WGS) entry which is preliminary data.</text>
</comment>
<evidence type="ECO:0000313" key="2">
    <source>
        <dbReference type="EMBL" id="KAH9381990.1"/>
    </source>
</evidence>
<evidence type="ECO:0000256" key="1">
    <source>
        <dbReference type="SAM" id="MobiDB-lite"/>
    </source>
</evidence>
<feature type="region of interest" description="Disordered" evidence="1">
    <location>
        <begin position="44"/>
        <end position="85"/>
    </location>
</feature>
<evidence type="ECO:0000313" key="3">
    <source>
        <dbReference type="Proteomes" id="UP000821853"/>
    </source>
</evidence>
<accession>A0A9J6GU53</accession>
<proteinExistence type="predicted"/>
<dbReference type="EMBL" id="JABSTR010000011">
    <property type="protein sequence ID" value="KAH9381990.1"/>
    <property type="molecule type" value="Genomic_DNA"/>
</dbReference>
<gene>
    <name evidence="2" type="ORF">HPB48_000964</name>
</gene>
<reference evidence="2 3" key="1">
    <citation type="journal article" date="2020" name="Cell">
        <title>Large-Scale Comparative Analyses of Tick Genomes Elucidate Their Genetic Diversity and Vector Capacities.</title>
        <authorList>
            <consortium name="Tick Genome and Microbiome Consortium (TIGMIC)"/>
            <person name="Jia N."/>
            <person name="Wang J."/>
            <person name="Shi W."/>
            <person name="Du L."/>
            <person name="Sun Y."/>
            <person name="Zhan W."/>
            <person name="Jiang J.F."/>
            <person name="Wang Q."/>
            <person name="Zhang B."/>
            <person name="Ji P."/>
            <person name="Bell-Sakyi L."/>
            <person name="Cui X.M."/>
            <person name="Yuan T.T."/>
            <person name="Jiang B.G."/>
            <person name="Yang W.F."/>
            <person name="Lam T.T."/>
            <person name="Chang Q.C."/>
            <person name="Ding S.J."/>
            <person name="Wang X.J."/>
            <person name="Zhu J.G."/>
            <person name="Ruan X.D."/>
            <person name="Zhao L."/>
            <person name="Wei J.T."/>
            <person name="Ye R.Z."/>
            <person name="Que T.C."/>
            <person name="Du C.H."/>
            <person name="Zhou Y.H."/>
            <person name="Cheng J.X."/>
            <person name="Dai P.F."/>
            <person name="Guo W.B."/>
            <person name="Han X.H."/>
            <person name="Huang E.J."/>
            <person name="Li L.F."/>
            <person name="Wei W."/>
            <person name="Gao Y.C."/>
            <person name="Liu J.Z."/>
            <person name="Shao H.Z."/>
            <person name="Wang X."/>
            <person name="Wang C.C."/>
            <person name="Yang T.C."/>
            <person name="Huo Q.B."/>
            <person name="Li W."/>
            <person name="Chen H.Y."/>
            <person name="Chen S.E."/>
            <person name="Zhou L.G."/>
            <person name="Ni X.B."/>
            <person name="Tian J.H."/>
            <person name="Sheng Y."/>
            <person name="Liu T."/>
            <person name="Pan Y.S."/>
            <person name="Xia L.Y."/>
            <person name="Li J."/>
            <person name="Zhao F."/>
            <person name="Cao W.C."/>
        </authorList>
    </citation>
    <scope>NUCLEOTIDE SEQUENCE [LARGE SCALE GENOMIC DNA]</scope>
    <source>
        <strain evidence="2">HaeL-2018</strain>
    </source>
</reference>